<dbReference type="InterPro" id="IPR012921">
    <property type="entry name" value="SPOC_C"/>
</dbReference>
<dbReference type="PANTHER" id="PTHR11477">
    <property type="entry name" value="TRANSCRIPTION FACTOR S-II ZINC FINGER DOMAIN-CONTAINING PROTEIN"/>
    <property type="match status" value="1"/>
</dbReference>
<feature type="compositionally biased region" description="Polar residues" evidence="1">
    <location>
        <begin position="406"/>
        <end position="416"/>
    </location>
</feature>
<feature type="region of interest" description="Disordered" evidence="1">
    <location>
        <begin position="389"/>
        <end position="427"/>
    </location>
</feature>
<organism evidence="3 4">
    <name type="scientific">Hevea brasiliensis</name>
    <name type="common">Para rubber tree</name>
    <name type="synonym">Siphonia brasiliensis</name>
    <dbReference type="NCBI Taxonomy" id="3981"/>
    <lineage>
        <taxon>Eukaryota</taxon>
        <taxon>Viridiplantae</taxon>
        <taxon>Streptophyta</taxon>
        <taxon>Embryophyta</taxon>
        <taxon>Tracheophyta</taxon>
        <taxon>Spermatophyta</taxon>
        <taxon>Magnoliopsida</taxon>
        <taxon>eudicotyledons</taxon>
        <taxon>Gunneridae</taxon>
        <taxon>Pentapetalae</taxon>
        <taxon>rosids</taxon>
        <taxon>fabids</taxon>
        <taxon>Malpighiales</taxon>
        <taxon>Euphorbiaceae</taxon>
        <taxon>Crotonoideae</taxon>
        <taxon>Micrandreae</taxon>
        <taxon>Hevea</taxon>
    </lineage>
</organism>
<comment type="caution">
    <text evidence="3">The sequence shown here is derived from an EMBL/GenBank/DDBJ whole genome shotgun (WGS) entry which is preliminary data.</text>
</comment>
<gene>
    <name evidence="3" type="ORF">P3X46_022775</name>
</gene>
<keyword evidence="4" id="KW-1185">Reference proteome</keyword>
<protein>
    <recommendedName>
        <fullName evidence="2">Spen paralogue and orthologue SPOC C-terminal domain-containing protein</fullName>
    </recommendedName>
</protein>
<proteinExistence type="predicted"/>
<evidence type="ECO:0000259" key="2">
    <source>
        <dbReference type="Pfam" id="PF07744"/>
    </source>
</evidence>
<accession>A0ABQ9LC97</accession>
<sequence>MCSFNSFPGIHMEKTLLPRSGNFDMICLSDSTRKRKLTTDQHDFSGELNLINDHGNSLPQSVDSVSFSSTSENLGRLLVLDQNNVSRNGHGGNSHEKLFPWEQNGSNATKINDGMTVGATLSVTSTCIEQNENNRPLMNDVQSGSGSLATRFRDNARVNDRGQGVGGVPIMKKTGADMEKSRHSLEEMISHKNDNSSANVVVKDGNINERNGISVGSSESTDDKSKSHAGKLAPIVAENLWDGSLQLNSSITVSAIASFKSGEKMPACKWPNFIEVKGKVRLEAFEKYIQDLSRSRNRGLMVISLQCKGGSSKSGLAGMKEVAKGYKKGERVGLAQLCQGIDLYVCPHSDSIITVLAKHGFFKGMTAVEDNRDSLIGCVVWRRNRTSANSVVKKSERKKHSLAEQPLNSAADSSSQRVDEKDFPLTKPARESIRVESRTDCKILGSPGNDNAECKHIETSQVQPELLKSSATASLLLISPVLSSNSSSMSNGHQVPSTTDTPNFSTIVGRTLQIEAPLMSSSQEKPKPALEIHRPVLKLPSDTVKGPFPAPDDDDLPEFDFGAACGISPASGSKLLDAATIDKKLPAENFMKINRTLLSMVPNMQSMPASNQRGHGDFGLGRLPHDAVQRMRLQNEVREYDKTLALPNSEEKHAAKTSLPVSTADVLQSKNLFDDDDDMPEWCPPNAKLHRQVVPETGMPSRAIISSKILNSTFEGFPCGPASHLFPSPSPGVYPPFFSQKLTLIKGQNVKPVPPRPCNGDMLQGHNPFMGFSSNSLLRPPLNPFDAKLPVRPDGRSSWRP</sequence>
<dbReference type="Pfam" id="PF07744">
    <property type="entry name" value="SPOC"/>
    <property type="match status" value="1"/>
</dbReference>
<dbReference type="CDD" id="cd21538">
    <property type="entry name" value="SPOC_TFIIS"/>
    <property type="match status" value="1"/>
</dbReference>
<dbReference type="Proteomes" id="UP001174677">
    <property type="component" value="Chromosome 13"/>
</dbReference>
<evidence type="ECO:0000313" key="4">
    <source>
        <dbReference type="Proteomes" id="UP001174677"/>
    </source>
</evidence>
<dbReference type="EMBL" id="JARPOI010000013">
    <property type="protein sequence ID" value="KAJ9163060.1"/>
    <property type="molecule type" value="Genomic_DNA"/>
</dbReference>
<feature type="domain" description="Spen paralogue and orthologue SPOC C-terminal" evidence="2">
    <location>
        <begin position="238"/>
        <end position="382"/>
    </location>
</feature>
<evidence type="ECO:0000313" key="3">
    <source>
        <dbReference type="EMBL" id="KAJ9163060.1"/>
    </source>
</evidence>
<feature type="compositionally biased region" description="Basic and acidic residues" evidence="1">
    <location>
        <begin position="417"/>
        <end position="427"/>
    </location>
</feature>
<evidence type="ECO:0000256" key="1">
    <source>
        <dbReference type="SAM" id="MobiDB-lite"/>
    </source>
</evidence>
<dbReference type="PANTHER" id="PTHR11477:SF37">
    <property type="entry name" value="SPEN PARALOGUE AND ORTHOLOGUE SPOC C-TERMINAL DOMAIN-CONTAINING PROTEIN"/>
    <property type="match status" value="1"/>
</dbReference>
<name>A0ABQ9LC97_HEVBR</name>
<reference evidence="3" key="1">
    <citation type="journal article" date="2023" name="Plant Biotechnol. J.">
        <title>Chromosome-level wild Hevea brasiliensis genome provides new tools for genomic-assisted breeding and valuable loci to elevate rubber yield.</title>
        <authorList>
            <person name="Cheng H."/>
            <person name="Song X."/>
            <person name="Hu Y."/>
            <person name="Wu T."/>
            <person name="Yang Q."/>
            <person name="An Z."/>
            <person name="Feng S."/>
            <person name="Deng Z."/>
            <person name="Wu W."/>
            <person name="Zeng X."/>
            <person name="Tu M."/>
            <person name="Wang X."/>
            <person name="Huang H."/>
        </authorList>
    </citation>
    <scope>NUCLEOTIDE SEQUENCE</scope>
    <source>
        <strain evidence="3">MT/VB/25A 57/8</strain>
    </source>
</reference>